<dbReference type="EMBL" id="CBXE010000355">
    <property type="protein sequence ID" value="CDL86499.1"/>
    <property type="molecule type" value="Genomic_DNA"/>
</dbReference>
<gene>
    <name evidence="1" type="ORF">XCR1_4180004</name>
</gene>
<sequence length="47" mass="4869">MKKQGLVLLLGWGVAGGVGADTVVYTDRQHPVDESDTGQPCGLVGWG</sequence>
<dbReference type="Proteomes" id="UP000019197">
    <property type="component" value="Unassembled WGS sequence"/>
</dbReference>
<reference evidence="1 2" key="1">
    <citation type="submission" date="2013-11" db="EMBL/GenBank/DDBJ databases">
        <title>Draft genome sequence and annotation of the entomopathogenic bacterium, Xenorhabdus cabanillasi strain JM26.</title>
        <authorList>
            <person name="Gualtieri M."/>
            <person name="Ogier J.C."/>
            <person name="Pages S."/>
            <person name="Givaudan A."/>
            <person name="Gaudriault S."/>
        </authorList>
    </citation>
    <scope>NUCLEOTIDE SEQUENCE [LARGE SCALE GENOMIC DNA]</scope>
    <source>
        <strain evidence="1 2">JM26</strain>
    </source>
</reference>
<proteinExistence type="predicted"/>
<dbReference type="AlphaFoldDB" id="W1J713"/>
<evidence type="ECO:0000313" key="2">
    <source>
        <dbReference type="Proteomes" id="UP000019197"/>
    </source>
</evidence>
<comment type="caution">
    <text evidence="1">The sequence shown here is derived from an EMBL/GenBank/DDBJ whole genome shotgun (WGS) entry which is preliminary data.</text>
</comment>
<organism evidence="1 2">
    <name type="scientific">Xenorhabdus cabanillasii JM26</name>
    <dbReference type="NCBI Taxonomy" id="1427517"/>
    <lineage>
        <taxon>Bacteria</taxon>
        <taxon>Pseudomonadati</taxon>
        <taxon>Pseudomonadota</taxon>
        <taxon>Gammaproteobacteria</taxon>
        <taxon>Enterobacterales</taxon>
        <taxon>Morganellaceae</taxon>
        <taxon>Xenorhabdus</taxon>
    </lineage>
</organism>
<protein>
    <submittedName>
        <fullName evidence="1">Uncharacterized protein</fullName>
    </submittedName>
</protein>
<name>W1J713_9GAMM</name>
<evidence type="ECO:0000313" key="1">
    <source>
        <dbReference type="EMBL" id="CDL86499.1"/>
    </source>
</evidence>
<accession>W1J713</accession>